<dbReference type="PROSITE" id="PS00354">
    <property type="entry name" value="HMGI_Y"/>
    <property type="match status" value="1"/>
</dbReference>
<protein>
    <submittedName>
        <fullName evidence="4">Uncharacterized protein</fullName>
    </submittedName>
</protein>
<evidence type="ECO:0000256" key="3">
    <source>
        <dbReference type="SAM" id="MobiDB-lite"/>
    </source>
</evidence>
<dbReference type="GO" id="GO:0005634">
    <property type="term" value="C:nucleus"/>
    <property type="evidence" value="ECO:0007669"/>
    <property type="project" value="UniProtKB-SubCell"/>
</dbReference>
<comment type="subcellular location">
    <subcellularLocation>
        <location evidence="1">Nucleus</location>
    </subcellularLocation>
</comment>
<feature type="compositionally biased region" description="Basic residues" evidence="3">
    <location>
        <begin position="136"/>
        <end position="145"/>
    </location>
</feature>
<dbReference type="Proteomes" id="UP001215598">
    <property type="component" value="Unassembled WGS sequence"/>
</dbReference>
<feature type="compositionally biased region" description="Low complexity" evidence="3">
    <location>
        <begin position="54"/>
        <end position="65"/>
    </location>
</feature>
<reference evidence="4" key="1">
    <citation type="submission" date="2023-03" db="EMBL/GenBank/DDBJ databases">
        <title>Massive genome expansion in bonnet fungi (Mycena s.s.) driven by repeated elements and novel gene families across ecological guilds.</title>
        <authorList>
            <consortium name="Lawrence Berkeley National Laboratory"/>
            <person name="Harder C.B."/>
            <person name="Miyauchi S."/>
            <person name="Viragh M."/>
            <person name="Kuo A."/>
            <person name="Thoen E."/>
            <person name="Andreopoulos B."/>
            <person name="Lu D."/>
            <person name="Skrede I."/>
            <person name="Drula E."/>
            <person name="Henrissat B."/>
            <person name="Morin E."/>
            <person name="Kohler A."/>
            <person name="Barry K."/>
            <person name="LaButti K."/>
            <person name="Morin E."/>
            <person name="Salamov A."/>
            <person name="Lipzen A."/>
            <person name="Mereny Z."/>
            <person name="Hegedus B."/>
            <person name="Baldrian P."/>
            <person name="Stursova M."/>
            <person name="Weitz H."/>
            <person name="Taylor A."/>
            <person name="Grigoriev I.V."/>
            <person name="Nagy L.G."/>
            <person name="Martin F."/>
            <person name="Kauserud H."/>
        </authorList>
    </citation>
    <scope>NUCLEOTIDE SEQUENCE</scope>
    <source>
        <strain evidence="4">CBHHK182m</strain>
    </source>
</reference>
<dbReference type="InterPro" id="IPR000637">
    <property type="entry name" value="HMGI/Y_DNA-bd_CS"/>
</dbReference>
<keyword evidence="2" id="KW-0539">Nucleus</keyword>
<feature type="compositionally biased region" description="Low complexity" evidence="3">
    <location>
        <begin position="99"/>
        <end position="119"/>
    </location>
</feature>
<name>A0AAD7JYN2_9AGAR</name>
<keyword evidence="5" id="KW-1185">Reference proteome</keyword>
<dbReference type="EMBL" id="JARKIB010000011">
    <property type="protein sequence ID" value="KAJ7774731.1"/>
    <property type="molecule type" value="Genomic_DNA"/>
</dbReference>
<comment type="caution">
    <text evidence="4">The sequence shown here is derived from an EMBL/GenBank/DDBJ whole genome shotgun (WGS) entry which is preliminary data.</text>
</comment>
<evidence type="ECO:0000313" key="5">
    <source>
        <dbReference type="Proteomes" id="UP001215598"/>
    </source>
</evidence>
<gene>
    <name evidence="4" type="ORF">B0H16DRAFT_70206</name>
</gene>
<dbReference type="GO" id="GO:0006355">
    <property type="term" value="P:regulation of DNA-templated transcription"/>
    <property type="evidence" value="ECO:0007669"/>
    <property type="project" value="InterPro"/>
</dbReference>
<evidence type="ECO:0000313" key="4">
    <source>
        <dbReference type="EMBL" id="KAJ7774731.1"/>
    </source>
</evidence>
<evidence type="ECO:0000256" key="1">
    <source>
        <dbReference type="ARBA" id="ARBA00004123"/>
    </source>
</evidence>
<evidence type="ECO:0000256" key="2">
    <source>
        <dbReference type="ARBA" id="ARBA00023242"/>
    </source>
</evidence>
<sequence length="220" mass="24279">MAPSPPRPDHDEAKEDDLEKDNVEKDADAPADTTDAPVKRGRGRPKGSKNKKTPAAPAGEASGSAPRKRGPSPQGMSRASALTRRPLIRPCSRKRRTMTRMPRATTAMTSPPRSGSVVVPPSPPSQPTRMQSPRRGVGHRRKLKNPRPMPQPSSPPRVLCQFSSIIPSPRFHTPRARPPSYLHYDLTIRPLCTLELFFFPPFLLLCDTPIPLAYSLVSYL</sequence>
<accession>A0AAD7JYN2</accession>
<proteinExistence type="predicted"/>
<organism evidence="4 5">
    <name type="scientific">Mycena metata</name>
    <dbReference type="NCBI Taxonomy" id="1033252"/>
    <lineage>
        <taxon>Eukaryota</taxon>
        <taxon>Fungi</taxon>
        <taxon>Dikarya</taxon>
        <taxon>Basidiomycota</taxon>
        <taxon>Agaricomycotina</taxon>
        <taxon>Agaricomycetes</taxon>
        <taxon>Agaricomycetidae</taxon>
        <taxon>Agaricales</taxon>
        <taxon>Marasmiineae</taxon>
        <taxon>Mycenaceae</taxon>
        <taxon>Mycena</taxon>
    </lineage>
</organism>
<dbReference type="AlphaFoldDB" id="A0AAD7JYN2"/>
<feature type="region of interest" description="Disordered" evidence="3">
    <location>
        <begin position="1"/>
        <end position="157"/>
    </location>
</feature>
<feature type="compositionally biased region" description="Basic residues" evidence="3">
    <location>
        <begin position="39"/>
        <end position="52"/>
    </location>
</feature>